<evidence type="ECO:0000256" key="1">
    <source>
        <dbReference type="SAM" id="MobiDB-lite"/>
    </source>
</evidence>
<evidence type="ECO:0000256" key="2">
    <source>
        <dbReference type="SAM" id="Phobius"/>
    </source>
</evidence>
<gene>
    <name evidence="3" type="ORF">ANIA_05018</name>
</gene>
<dbReference type="PANTHER" id="PTHR40622:SF1">
    <property type="match status" value="1"/>
</dbReference>
<evidence type="ECO:0000313" key="3">
    <source>
        <dbReference type="EMBL" id="CBF76269.1"/>
    </source>
</evidence>
<dbReference type="Proteomes" id="UP000000560">
    <property type="component" value="Chromosome III"/>
</dbReference>
<name>Q5B362_EMENI</name>
<keyword evidence="2" id="KW-0812">Transmembrane</keyword>
<feature type="region of interest" description="Disordered" evidence="1">
    <location>
        <begin position="223"/>
        <end position="252"/>
    </location>
</feature>
<dbReference type="EMBL" id="BN001303">
    <property type="protein sequence ID" value="CBF76269.1"/>
    <property type="molecule type" value="Genomic_DNA"/>
</dbReference>
<organism evidence="3 4">
    <name type="scientific">Emericella nidulans (strain FGSC A4 / ATCC 38163 / CBS 112.46 / NRRL 194 / M139)</name>
    <name type="common">Aspergillus nidulans</name>
    <dbReference type="NCBI Taxonomy" id="227321"/>
    <lineage>
        <taxon>Eukaryota</taxon>
        <taxon>Fungi</taxon>
        <taxon>Dikarya</taxon>
        <taxon>Ascomycota</taxon>
        <taxon>Pezizomycotina</taxon>
        <taxon>Eurotiomycetes</taxon>
        <taxon>Eurotiomycetidae</taxon>
        <taxon>Eurotiales</taxon>
        <taxon>Aspergillaceae</taxon>
        <taxon>Aspergillus</taxon>
        <taxon>Aspergillus subgen. Nidulantes</taxon>
    </lineage>
</organism>
<feature type="compositionally biased region" description="Polar residues" evidence="1">
    <location>
        <begin position="223"/>
        <end position="246"/>
    </location>
</feature>
<reference evidence="4" key="2">
    <citation type="journal article" date="2009" name="Fungal Genet. Biol.">
        <title>The 2008 update of the Aspergillus nidulans genome annotation: a community effort.</title>
        <authorList>
            <person name="Wortman J.R."/>
            <person name="Gilsenan J.M."/>
            <person name="Joardar V."/>
            <person name="Deegan J."/>
            <person name="Clutterbuck J."/>
            <person name="Andersen M.R."/>
            <person name="Archer D."/>
            <person name="Bencina M."/>
            <person name="Braus G."/>
            <person name="Coutinho P."/>
            <person name="von Dohren H."/>
            <person name="Doonan J."/>
            <person name="Driessen A.J."/>
            <person name="Durek P."/>
            <person name="Espeso E."/>
            <person name="Fekete E."/>
            <person name="Flipphi M."/>
            <person name="Estrada C.G."/>
            <person name="Geysens S."/>
            <person name="Goldman G."/>
            <person name="de Groot P.W."/>
            <person name="Hansen K."/>
            <person name="Harris S.D."/>
            <person name="Heinekamp T."/>
            <person name="Helmstaedt K."/>
            <person name="Henrissat B."/>
            <person name="Hofmann G."/>
            <person name="Homan T."/>
            <person name="Horio T."/>
            <person name="Horiuchi H."/>
            <person name="James S."/>
            <person name="Jones M."/>
            <person name="Karaffa L."/>
            <person name="Karanyi Z."/>
            <person name="Kato M."/>
            <person name="Keller N."/>
            <person name="Kelly D.E."/>
            <person name="Kiel J.A."/>
            <person name="Kim J.M."/>
            <person name="van der Klei I.J."/>
            <person name="Klis F.M."/>
            <person name="Kovalchuk A."/>
            <person name="Krasevec N."/>
            <person name="Kubicek C.P."/>
            <person name="Liu B."/>
            <person name="Maccabe A."/>
            <person name="Meyer V."/>
            <person name="Mirabito P."/>
            <person name="Miskei M."/>
            <person name="Mos M."/>
            <person name="Mullins J."/>
            <person name="Nelson D.R."/>
            <person name="Nielsen J."/>
            <person name="Oakley B.R."/>
            <person name="Osmani S.A."/>
            <person name="Pakula T."/>
            <person name="Paszewski A."/>
            <person name="Paulsen I."/>
            <person name="Pilsyk S."/>
            <person name="Pocsi I."/>
            <person name="Punt P.J."/>
            <person name="Ram A.F."/>
            <person name="Ren Q."/>
            <person name="Robellet X."/>
            <person name="Robson G."/>
            <person name="Seiboth B."/>
            <person name="van Solingen P."/>
            <person name="Specht T."/>
            <person name="Sun J."/>
            <person name="Taheri-Talesh N."/>
            <person name="Takeshita N."/>
            <person name="Ussery D."/>
            <person name="vanKuyk P.A."/>
            <person name="Visser H."/>
            <person name="van de Vondervoort P.J."/>
            <person name="de Vries R.P."/>
            <person name="Walton J."/>
            <person name="Xiang X."/>
            <person name="Xiong Y."/>
            <person name="Zeng A.P."/>
            <person name="Brandt B.W."/>
            <person name="Cornell M.J."/>
            <person name="van den Hondel C.A."/>
            <person name="Visser J."/>
            <person name="Oliver S.G."/>
            <person name="Turner G."/>
        </authorList>
    </citation>
    <scope>GENOME REANNOTATION</scope>
    <source>
        <strain evidence="4">FGSC A4 / ATCC 38163 / CBS 112.46 / NRRL 194 / M139</strain>
    </source>
</reference>
<keyword evidence="4" id="KW-1185">Reference proteome</keyword>
<dbReference type="HOGENOM" id="CLU_801744_0_0_1"/>
<keyword evidence="2" id="KW-1133">Transmembrane helix</keyword>
<dbReference type="STRING" id="227321.Q5B362"/>
<sequence>MVETERIILSYFQPHPVPPFPANGSYTANLESSECAFAPSDCVNVSGYSSSLTIRLTLNNGSLLANNVSIFPPSLPTRFQVERHWAVDSKPGSGSEIVTVAYKTDVQSIPPSQRLNTLPERGRSTFYRLKLSLFDLQGRPATKRPVSVGLVRTQARPGNESGIGVETGSESGTLQVVQIEETVHRVYHHHLHTSQNRNPDGTWSWWRMKSWKSYFISNNREASESSGQAETATSRLPHLDTTSGMTGKSKGPAHWIGNRHSWHLSKLVLVPGFLELAIAVLCSVTGYLMGIAIVAVYEYFCESDTACSKGPDPERPPGDDVIFDSDTEKRRLSIISSDSSESEAYI</sequence>
<reference evidence="4" key="1">
    <citation type="journal article" date="2005" name="Nature">
        <title>Sequencing of Aspergillus nidulans and comparative analysis with A. fumigatus and A. oryzae.</title>
        <authorList>
            <person name="Galagan J.E."/>
            <person name="Calvo S.E."/>
            <person name="Cuomo C."/>
            <person name="Ma L.J."/>
            <person name="Wortman J.R."/>
            <person name="Batzoglou S."/>
            <person name="Lee S.I."/>
            <person name="Basturkmen M."/>
            <person name="Spevak C.C."/>
            <person name="Clutterbuck J."/>
            <person name="Kapitonov V."/>
            <person name="Jurka J."/>
            <person name="Scazzocchio C."/>
            <person name="Farman M."/>
            <person name="Butler J."/>
            <person name="Purcell S."/>
            <person name="Harris S."/>
            <person name="Braus G.H."/>
            <person name="Draht O."/>
            <person name="Busch S."/>
            <person name="D'Enfert C."/>
            <person name="Bouchier C."/>
            <person name="Goldman G.H."/>
            <person name="Bell-Pedersen D."/>
            <person name="Griffiths-Jones S."/>
            <person name="Doonan J.H."/>
            <person name="Yu J."/>
            <person name="Vienken K."/>
            <person name="Pain A."/>
            <person name="Freitag M."/>
            <person name="Selker E.U."/>
            <person name="Archer D.B."/>
            <person name="Penalva M.A."/>
            <person name="Oakley B.R."/>
            <person name="Momany M."/>
            <person name="Tanaka T."/>
            <person name="Kumagai T."/>
            <person name="Asai K."/>
            <person name="Machida M."/>
            <person name="Nierman W.C."/>
            <person name="Denning D.W."/>
            <person name="Caddick M."/>
            <person name="Hynes M."/>
            <person name="Paoletti M."/>
            <person name="Fischer R."/>
            <person name="Miller B."/>
            <person name="Dyer P."/>
            <person name="Sachs M.S."/>
            <person name="Osmani S.A."/>
            <person name="Birren B.W."/>
        </authorList>
    </citation>
    <scope>NUCLEOTIDE SEQUENCE [LARGE SCALE GENOMIC DNA]</scope>
    <source>
        <strain evidence="4">FGSC A4 / ATCC 38163 / CBS 112.46 / NRRL 194 / M139</strain>
    </source>
</reference>
<dbReference type="AlphaFoldDB" id="Q5B362"/>
<proteinExistence type="predicted"/>
<dbReference type="GeneID" id="2872814"/>
<accession>Q5B362</accession>
<dbReference type="KEGG" id="ani:ANIA_05018"/>
<feature type="transmembrane region" description="Helical" evidence="2">
    <location>
        <begin position="267"/>
        <end position="300"/>
    </location>
</feature>
<dbReference type="InParanoid" id="Q5B362"/>
<dbReference type="VEuPathDB" id="FungiDB:AN5018"/>
<dbReference type="OrthoDB" id="4367799at2759"/>
<dbReference type="RefSeq" id="XP_662622.1">
    <property type="nucleotide sequence ID" value="XM_657530.1"/>
</dbReference>
<evidence type="ECO:0000313" key="4">
    <source>
        <dbReference type="Proteomes" id="UP000000560"/>
    </source>
</evidence>
<keyword evidence="2" id="KW-0472">Membrane</keyword>
<accession>C8V8K6</accession>
<protein>
    <submittedName>
        <fullName evidence="3">Uncharacterized protein</fullName>
    </submittedName>
</protein>
<dbReference type="PANTHER" id="PTHR40622">
    <property type="match status" value="1"/>
</dbReference>
<dbReference type="OMA" id="VTANSHQ"/>